<gene>
    <name evidence="7" type="ORF">CAMP_LOCUS14746</name>
</gene>
<evidence type="ECO:0000256" key="3">
    <source>
        <dbReference type="ARBA" id="ARBA00022989"/>
    </source>
</evidence>
<evidence type="ECO:0000256" key="4">
    <source>
        <dbReference type="ARBA" id="ARBA00023136"/>
    </source>
</evidence>
<dbReference type="Gene3D" id="3.40.50.2300">
    <property type="match status" value="2"/>
</dbReference>
<comment type="caution">
    <text evidence="7">The sequence shown here is derived from an EMBL/GenBank/DDBJ whole genome shotgun (WGS) entry which is preliminary data.</text>
</comment>
<keyword evidence="4" id="KW-0472">Membrane</keyword>
<sequence length="392" mass="46587">MLKYAFLTLLTTLFFVSHAYKIGAIFREKEDAHIEAALRYTVEWLTQRGIYGDIDVVIEYIEVLDHYDALKKACKMIEKDHVVALFGGSHPALNAQLERLTDELDIPLLTSIDDLENSQGFSKIDFWPRAELFEAIVDLFEHWKWTRIVLVYEEDIRIRRLEKLLESEKYSHIKFYLIKVDNKDYLKAAKQVKELEECRVLQKRDCSEFSRILVDMNPEHTYNFLLASLQMGLIELKHWYLLTNMELEFMDMELFRYNHARFISPHPIDDNFITEYRDTFNFTYFKEHVSSKWAIKTENNKNLKIMEAVFTFDAVFAFANIFNTLSGEMQMNDTPQTMCRKRDRNSRKYQHGRRIIDNIVGNELHGLSGDLRRLKRDTISLYQRMPDKRKIG</sequence>
<keyword evidence="8" id="KW-1185">Reference proteome</keyword>
<organism evidence="7 8">
    <name type="scientific">Caenorhabditis angaria</name>
    <dbReference type="NCBI Taxonomy" id="860376"/>
    <lineage>
        <taxon>Eukaryota</taxon>
        <taxon>Metazoa</taxon>
        <taxon>Ecdysozoa</taxon>
        <taxon>Nematoda</taxon>
        <taxon>Chromadorea</taxon>
        <taxon>Rhabditida</taxon>
        <taxon>Rhabditina</taxon>
        <taxon>Rhabditomorpha</taxon>
        <taxon>Rhabditoidea</taxon>
        <taxon>Rhabditidae</taxon>
        <taxon>Peloderinae</taxon>
        <taxon>Caenorhabditis</taxon>
    </lineage>
</organism>
<proteinExistence type="predicted"/>
<keyword evidence="5" id="KW-0732">Signal</keyword>
<accession>A0A9P1N6Z1</accession>
<feature type="domain" description="Receptor ligand binding region" evidence="6">
    <location>
        <begin position="35"/>
        <end position="371"/>
    </location>
</feature>
<evidence type="ECO:0000313" key="7">
    <source>
        <dbReference type="EMBL" id="CAI5452109.1"/>
    </source>
</evidence>
<dbReference type="GO" id="GO:0016020">
    <property type="term" value="C:membrane"/>
    <property type="evidence" value="ECO:0007669"/>
    <property type="project" value="UniProtKB-SubCell"/>
</dbReference>
<protein>
    <recommendedName>
        <fullName evidence="6">Receptor ligand binding region domain-containing protein</fullName>
    </recommendedName>
</protein>
<evidence type="ECO:0000256" key="5">
    <source>
        <dbReference type="SAM" id="SignalP"/>
    </source>
</evidence>
<evidence type="ECO:0000256" key="2">
    <source>
        <dbReference type="ARBA" id="ARBA00022692"/>
    </source>
</evidence>
<dbReference type="SUPFAM" id="SSF53822">
    <property type="entry name" value="Periplasmic binding protein-like I"/>
    <property type="match status" value="1"/>
</dbReference>
<dbReference type="OrthoDB" id="5984008at2759"/>
<feature type="signal peptide" evidence="5">
    <location>
        <begin position="1"/>
        <end position="19"/>
    </location>
</feature>
<dbReference type="InterPro" id="IPR028082">
    <property type="entry name" value="Peripla_BP_I"/>
</dbReference>
<dbReference type="InterPro" id="IPR001828">
    <property type="entry name" value="ANF_lig-bd_rcpt"/>
</dbReference>
<keyword evidence="3" id="KW-1133">Transmembrane helix</keyword>
<name>A0A9P1N6Z1_9PELO</name>
<feature type="chain" id="PRO_5040292565" description="Receptor ligand binding region domain-containing protein" evidence="5">
    <location>
        <begin position="20"/>
        <end position="392"/>
    </location>
</feature>
<evidence type="ECO:0000259" key="6">
    <source>
        <dbReference type="Pfam" id="PF01094"/>
    </source>
</evidence>
<evidence type="ECO:0000256" key="1">
    <source>
        <dbReference type="ARBA" id="ARBA00004370"/>
    </source>
</evidence>
<dbReference type="EMBL" id="CANHGI010000005">
    <property type="protein sequence ID" value="CAI5452109.1"/>
    <property type="molecule type" value="Genomic_DNA"/>
</dbReference>
<dbReference type="Pfam" id="PF01094">
    <property type="entry name" value="ANF_receptor"/>
    <property type="match status" value="1"/>
</dbReference>
<dbReference type="Proteomes" id="UP001152747">
    <property type="component" value="Unassembled WGS sequence"/>
</dbReference>
<keyword evidence="2" id="KW-0812">Transmembrane</keyword>
<comment type="subcellular location">
    <subcellularLocation>
        <location evidence="1">Membrane</location>
    </subcellularLocation>
</comment>
<dbReference type="AlphaFoldDB" id="A0A9P1N6Z1"/>
<evidence type="ECO:0000313" key="8">
    <source>
        <dbReference type="Proteomes" id="UP001152747"/>
    </source>
</evidence>
<reference evidence="7" key="1">
    <citation type="submission" date="2022-11" db="EMBL/GenBank/DDBJ databases">
        <authorList>
            <person name="Kikuchi T."/>
        </authorList>
    </citation>
    <scope>NUCLEOTIDE SEQUENCE</scope>
    <source>
        <strain evidence="7">PS1010</strain>
    </source>
</reference>